<protein>
    <submittedName>
        <fullName evidence="1">Uncharacterized protein</fullName>
    </submittedName>
</protein>
<gene>
    <name evidence="1" type="ORF">FLSS-5_0002</name>
</gene>
<accession>M1P0N8</accession>
<dbReference type="EMBL" id="JX684077">
    <property type="protein sequence ID" value="AGF92911.1"/>
    <property type="molecule type" value="Genomic_DNA"/>
</dbReference>
<sequence>MLLPLFYPTRHPGSDDYGIQLVGTEFILDHLYVAVQICEKALAERAV</sequence>
<evidence type="ECO:0000313" key="1">
    <source>
        <dbReference type="EMBL" id="AGF92911.1"/>
    </source>
</evidence>
<proteinExistence type="predicted"/>
<feature type="non-terminal residue" evidence="1">
    <location>
        <position position="47"/>
    </location>
</feature>
<organism evidence="1">
    <name type="scientific">uncultured organism</name>
    <dbReference type="NCBI Taxonomy" id="155900"/>
    <lineage>
        <taxon>unclassified sequences</taxon>
        <taxon>environmental samples</taxon>
    </lineage>
</organism>
<dbReference type="AlphaFoldDB" id="M1P0N8"/>
<name>M1P0N8_9ZZZZ</name>
<reference evidence="1" key="1">
    <citation type="journal article" date="2013" name="Syst. Appl. Microbiol.">
        <title>New insights into the archaeal diversity of a hypersaline microbial mat obtained by a metagenomic approach.</title>
        <authorList>
            <person name="Lopez-Lopez A."/>
            <person name="Richter M."/>
            <person name="Pena A."/>
            <person name="Tamames J."/>
            <person name="Rossello-Mora R."/>
        </authorList>
    </citation>
    <scope>NUCLEOTIDE SEQUENCE</scope>
</reference>